<sequence>MEGLFPVCLLVIFHEGVVQIKGKRFAGKWYMWGSAAGDSFPLQCHSFLPFVTPIICCDPQPSGWTLRQQRHLTTLTEASPHSAHNSGNLSRLETPVPSLPRLLRYSLFCPLNSACNTKRGSDWSSLSSRCLRPGASPAGRTLPIARPAAATAVPLCGRAVCRLRVRCNVVRDIHSRPASATQQKHDAQPQRYLQHLQRWSPVAFVPSHRSPSPARPPQRALPQPFPIANADCIPAAATALCAIPMLHTLPYAHSSTFHIAARFRNTRCVLRLRSAHPTHRQCSVAARRSLAHAPGV</sequence>
<dbReference type="Proteomes" id="UP001218188">
    <property type="component" value="Unassembled WGS sequence"/>
</dbReference>
<reference evidence="1" key="1">
    <citation type="submission" date="2023-03" db="EMBL/GenBank/DDBJ databases">
        <title>Massive genome expansion in bonnet fungi (Mycena s.s.) driven by repeated elements and novel gene families across ecological guilds.</title>
        <authorList>
            <consortium name="Lawrence Berkeley National Laboratory"/>
            <person name="Harder C.B."/>
            <person name="Miyauchi S."/>
            <person name="Viragh M."/>
            <person name="Kuo A."/>
            <person name="Thoen E."/>
            <person name="Andreopoulos B."/>
            <person name="Lu D."/>
            <person name="Skrede I."/>
            <person name="Drula E."/>
            <person name="Henrissat B."/>
            <person name="Morin E."/>
            <person name="Kohler A."/>
            <person name="Barry K."/>
            <person name="LaButti K."/>
            <person name="Morin E."/>
            <person name="Salamov A."/>
            <person name="Lipzen A."/>
            <person name="Mereny Z."/>
            <person name="Hegedus B."/>
            <person name="Baldrian P."/>
            <person name="Stursova M."/>
            <person name="Weitz H."/>
            <person name="Taylor A."/>
            <person name="Grigoriev I.V."/>
            <person name="Nagy L.G."/>
            <person name="Martin F."/>
            <person name="Kauserud H."/>
        </authorList>
    </citation>
    <scope>NUCLEOTIDE SEQUENCE</scope>
    <source>
        <strain evidence="1">CBHHK200</strain>
    </source>
</reference>
<dbReference type="EMBL" id="JARJCM010000093">
    <property type="protein sequence ID" value="KAJ7030229.1"/>
    <property type="molecule type" value="Genomic_DNA"/>
</dbReference>
<organism evidence="1 2">
    <name type="scientific">Mycena alexandri</name>
    <dbReference type="NCBI Taxonomy" id="1745969"/>
    <lineage>
        <taxon>Eukaryota</taxon>
        <taxon>Fungi</taxon>
        <taxon>Dikarya</taxon>
        <taxon>Basidiomycota</taxon>
        <taxon>Agaricomycotina</taxon>
        <taxon>Agaricomycetes</taxon>
        <taxon>Agaricomycetidae</taxon>
        <taxon>Agaricales</taxon>
        <taxon>Marasmiineae</taxon>
        <taxon>Mycenaceae</taxon>
        <taxon>Mycena</taxon>
    </lineage>
</organism>
<protein>
    <submittedName>
        <fullName evidence="1">Uncharacterized protein</fullName>
    </submittedName>
</protein>
<keyword evidence="2" id="KW-1185">Reference proteome</keyword>
<comment type="caution">
    <text evidence="1">The sequence shown here is derived from an EMBL/GenBank/DDBJ whole genome shotgun (WGS) entry which is preliminary data.</text>
</comment>
<proteinExistence type="predicted"/>
<evidence type="ECO:0000313" key="1">
    <source>
        <dbReference type="EMBL" id="KAJ7030229.1"/>
    </source>
</evidence>
<dbReference type="AlphaFoldDB" id="A0AAD6SLU9"/>
<evidence type="ECO:0000313" key="2">
    <source>
        <dbReference type="Proteomes" id="UP001218188"/>
    </source>
</evidence>
<gene>
    <name evidence="1" type="ORF">C8F04DRAFT_1264169</name>
</gene>
<accession>A0AAD6SLU9</accession>
<name>A0AAD6SLU9_9AGAR</name>